<evidence type="ECO:0000256" key="10">
    <source>
        <dbReference type="HAMAP-Rule" id="MF_00033"/>
    </source>
</evidence>
<comment type="function">
    <text evidence="10">Cell wall formation. Catalyzes the transfer of a GlcNAc subunit on undecaprenyl-pyrophosphoryl-MurNAc-pentapeptide (lipid intermediate I) to form undecaprenyl-pyrophosphoryl-MurNAc-(pentapeptide)GlcNAc (lipid intermediate II).</text>
</comment>
<dbReference type="PANTHER" id="PTHR21015:SF27">
    <property type="entry name" value="UDP-N-ACETYLGLUCOSAMINE--N-ACETYLMURAMYL-(PENTAPEPTIDE) PYROPHOSPHORYL-UNDECAPRENOL N-ACETYLGLUCOSAMINE TRANSFERASE"/>
    <property type="match status" value="1"/>
</dbReference>
<evidence type="ECO:0000313" key="14">
    <source>
        <dbReference type="Proteomes" id="UP000034207"/>
    </source>
</evidence>
<dbReference type="CDD" id="cd03785">
    <property type="entry name" value="GT28_MurG"/>
    <property type="match status" value="1"/>
</dbReference>
<dbReference type="GO" id="GO:0051991">
    <property type="term" value="F:UDP-N-acetyl-D-glucosamine:N-acetylmuramoyl-L-alanyl-D-glutamyl-meso-2,6-diaminopimelyl-D-alanyl-D-alanine-diphosphoundecaprenol 4-beta-N-acetylglucosaminlytransferase activity"/>
    <property type="evidence" value="ECO:0007669"/>
    <property type="project" value="RHEA"/>
</dbReference>
<dbReference type="UniPathway" id="UPA00219"/>
<comment type="catalytic activity">
    <reaction evidence="10">
        <text>di-trans,octa-cis-undecaprenyl diphospho-N-acetyl-alpha-D-muramoyl-L-alanyl-D-glutamyl-meso-2,6-diaminopimeloyl-D-alanyl-D-alanine + UDP-N-acetyl-alpha-D-glucosamine = di-trans,octa-cis-undecaprenyl diphospho-[N-acetyl-alpha-D-glucosaminyl-(1-&gt;4)]-N-acetyl-alpha-D-muramoyl-L-alanyl-D-glutamyl-meso-2,6-diaminopimeloyl-D-alanyl-D-alanine + UDP + H(+)</text>
        <dbReference type="Rhea" id="RHEA:31227"/>
        <dbReference type="ChEBI" id="CHEBI:15378"/>
        <dbReference type="ChEBI" id="CHEBI:57705"/>
        <dbReference type="ChEBI" id="CHEBI:58223"/>
        <dbReference type="ChEBI" id="CHEBI:61387"/>
        <dbReference type="ChEBI" id="CHEBI:61388"/>
        <dbReference type="EC" id="2.4.1.227"/>
    </reaction>
</comment>
<keyword evidence="3 10" id="KW-0328">Glycosyltransferase</keyword>
<name>A0A0G0LSD8_UNCC2</name>
<evidence type="ECO:0000256" key="4">
    <source>
        <dbReference type="ARBA" id="ARBA00022679"/>
    </source>
</evidence>
<dbReference type="EC" id="2.4.1.227" evidence="10"/>
<comment type="caution">
    <text evidence="13">The sequence shown here is derived from an EMBL/GenBank/DDBJ whole genome shotgun (WGS) entry which is preliminary data.</text>
</comment>
<keyword evidence="8 10" id="KW-0131">Cell cycle</keyword>
<dbReference type="SUPFAM" id="SSF53756">
    <property type="entry name" value="UDP-Glycosyltransferase/glycogen phosphorylase"/>
    <property type="match status" value="1"/>
</dbReference>
<evidence type="ECO:0000256" key="2">
    <source>
        <dbReference type="ARBA" id="ARBA00022618"/>
    </source>
</evidence>
<comment type="caution">
    <text evidence="10">Lacks conserved residue(s) required for the propagation of feature annotation.</text>
</comment>
<organism evidence="13 14">
    <name type="scientific">candidate division CPR2 bacterium GW2011_GWC2_39_10</name>
    <dbReference type="NCBI Taxonomy" id="1618345"/>
    <lineage>
        <taxon>Bacteria</taxon>
        <taxon>Bacteria division CPR2</taxon>
    </lineage>
</organism>
<feature type="domain" description="Glycosyltransferase family 28 N-terminal" evidence="11">
    <location>
        <begin position="1"/>
        <end position="136"/>
    </location>
</feature>
<comment type="pathway">
    <text evidence="10">Cell wall biogenesis; peptidoglycan biosynthesis.</text>
</comment>
<reference evidence="13 14" key="1">
    <citation type="journal article" date="2015" name="Nature">
        <title>rRNA introns, odd ribosomes, and small enigmatic genomes across a large radiation of phyla.</title>
        <authorList>
            <person name="Brown C.T."/>
            <person name="Hug L.A."/>
            <person name="Thomas B.C."/>
            <person name="Sharon I."/>
            <person name="Castelle C.J."/>
            <person name="Singh A."/>
            <person name="Wilkins M.J."/>
            <person name="Williams K.H."/>
            <person name="Banfield J.F."/>
        </authorList>
    </citation>
    <scope>NUCLEOTIDE SEQUENCE [LARGE SCALE GENOMIC DNA]</scope>
</reference>
<evidence type="ECO:0000256" key="8">
    <source>
        <dbReference type="ARBA" id="ARBA00023306"/>
    </source>
</evidence>
<evidence type="ECO:0000256" key="3">
    <source>
        <dbReference type="ARBA" id="ARBA00022676"/>
    </source>
</evidence>
<keyword evidence="9 10" id="KW-0961">Cell wall biogenesis/degradation</keyword>
<evidence type="ECO:0000256" key="6">
    <source>
        <dbReference type="ARBA" id="ARBA00022984"/>
    </source>
</evidence>
<evidence type="ECO:0000313" key="13">
    <source>
        <dbReference type="EMBL" id="KKQ94828.1"/>
    </source>
</evidence>
<keyword evidence="7 10" id="KW-0472">Membrane</keyword>
<sequence length="370" mass="41683">MAVIEELEKSGYKDIVYVGSNAGMEIKIIPQLDLKFHFIHAGKFRRYHNNTIVNLFNPQTIISNMGDVFRVIRGFFESRAIIREYRPEIVFIKGGYVGLPVGLAAASMGYPLFIHESDSEMGLSNKILSRFADRIMVSYPENFYNNLPKAKLIFTGNPVRKDLLKGSKEEGEKIFELKGHDPVILIVGGSQGSHFINSLIAESITDLLKKYQIIHVCGDNDFSWLMYLKSGLTAEAQKKYHLYSFLSGELKDAYAVSDLIISRSGQNFISEFCALGKPMLLIPLGSSANSHQYRNAQIMMRQGAAYSLEESETSKDLLLSQLELIFEKEGEIEFLARKSKEFGKIDAAKEMADVMVDYLEIVAKEKGNKK</sequence>
<dbReference type="InterPro" id="IPR007235">
    <property type="entry name" value="Glyco_trans_28_C"/>
</dbReference>
<comment type="subcellular location">
    <subcellularLocation>
        <location evidence="10">Cell membrane</location>
        <topology evidence="10">Peripheral membrane protein</topology>
        <orientation evidence="10">Cytoplasmic side</orientation>
    </subcellularLocation>
</comment>
<dbReference type="Gene3D" id="3.40.50.2000">
    <property type="entry name" value="Glycogen Phosphorylase B"/>
    <property type="match status" value="2"/>
</dbReference>
<keyword evidence="2 10" id="KW-0132">Cell division</keyword>
<keyword evidence="5 10" id="KW-0133">Cell shape</keyword>
<accession>A0A0G0LSD8</accession>
<dbReference type="GO" id="GO:0008360">
    <property type="term" value="P:regulation of cell shape"/>
    <property type="evidence" value="ECO:0007669"/>
    <property type="project" value="UniProtKB-KW"/>
</dbReference>
<feature type="binding site" evidence="10">
    <location>
        <position position="292"/>
    </location>
    <ligand>
        <name>UDP-N-acetyl-alpha-D-glucosamine</name>
        <dbReference type="ChEBI" id="CHEBI:57705"/>
    </ligand>
</feature>
<dbReference type="Proteomes" id="UP000034207">
    <property type="component" value="Unassembled WGS sequence"/>
</dbReference>
<dbReference type="InterPro" id="IPR004276">
    <property type="entry name" value="GlycoTrans_28_N"/>
</dbReference>
<keyword evidence="6 10" id="KW-0573">Peptidoglycan synthesis</keyword>
<dbReference type="InterPro" id="IPR006009">
    <property type="entry name" value="GlcNAc_MurG"/>
</dbReference>
<feature type="binding site" evidence="10">
    <location>
        <position position="190"/>
    </location>
    <ligand>
        <name>UDP-N-acetyl-alpha-D-glucosamine</name>
        <dbReference type="ChEBI" id="CHEBI:57705"/>
    </ligand>
</feature>
<gene>
    <name evidence="10" type="primary">murG</name>
    <name evidence="13" type="ORF">UT18_C0007G0084</name>
</gene>
<dbReference type="EMBL" id="LBVV01000007">
    <property type="protein sequence ID" value="KKQ94828.1"/>
    <property type="molecule type" value="Genomic_DNA"/>
</dbReference>
<dbReference type="STRING" id="1618345.UT18_C0007G0084"/>
<dbReference type="GO" id="GO:0005975">
    <property type="term" value="P:carbohydrate metabolic process"/>
    <property type="evidence" value="ECO:0007669"/>
    <property type="project" value="InterPro"/>
</dbReference>
<dbReference type="Pfam" id="PF03033">
    <property type="entry name" value="Glyco_transf_28"/>
    <property type="match status" value="1"/>
</dbReference>
<dbReference type="AlphaFoldDB" id="A0A0G0LSD8"/>
<dbReference type="GO" id="GO:0050511">
    <property type="term" value="F:undecaprenyldiphospho-muramoylpentapeptide beta-N-acetylglucosaminyltransferase activity"/>
    <property type="evidence" value="ECO:0007669"/>
    <property type="project" value="UniProtKB-UniRule"/>
</dbReference>
<dbReference type="GO" id="GO:0071555">
    <property type="term" value="P:cell wall organization"/>
    <property type="evidence" value="ECO:0007669"/>
    <property type="project" value="UniProtKB-KW"/>
</dbReference>
<feature type="binding site" evidence="10">
    <location>
        <position position="160"/>
    </location>
    <ligand>
        <name>UDP-N-acetyl-alpha-D-glucosamine</name>
        <dbReference type="ChEBI" id="CHEBI:57705"/>
    </ligand>
</feature>
<keyword evidence="4 10" id="KW-0808">Transferase</keyword>
<dbReference type="GO" id="GO:0051301">
    <property type="term" value="P:cell division"/>
    <property type="evidence" value="ECO:0007669"/>
    <property type="project" value="UniProtKB-KW"/>
</dbReference>
<evidence type="ECO:0000256" key="1">
    <source>
        <dbReference type="ARBA" id="ARBA00022475"/>
    </source>
</evidence>
<evidence type="ECO:0000259" key="11">
    <source>
        <dbReference type="Pfam" id="PF03033"/>
    </source>
</evidence>
<comment type="similarity">
    <text evidence="10">Belongs to the glycosyltransferase 28 family. MurG subfamily.</text>
</comment>
<dbReference type="Pfam" id="PF04101">
    <property type="entry name" value="Glyco_tran_28_C"/>
    <property type="match status" value="1"/>
</dbReference>
<evidence type="ECO:0000256" key="5">
    <source>
        <dbReference type="ARBA" id="ARBA00022960"/>
    </source>
</evidence>
<evidence type="ECO:0000259" key="12">
    <source>
        <dbReference type="Pfam" id="PF04101"/>
    </source>
</evidence>
<proteinExistence type="inferred from homology"/>
<dbReference type="HAMAP" id="MF_00033">
    <property type="entry name" value="MurG"/>
    <property type="match status" value="1"/>
</dbReference>
<keyword evidence="1 10" id="KW-1003">Cell membrane</keyword>
<evidence type="ECO:0000256" key="9">
    <source>
        <dbReference type="ARBA" id="ARBA00023316"/>
    </source>
</evidence>
<dbReference type="GO" id="GO:0005886">
    <property type="term" value="C:plasma membrane"/>
    <property type="evidence" value="ECO:0007669"/>
    <property type="project" value="UniProtKB-SubCell"/>
</dbReference>
<dbReference type="GO" id="GO:0009252">
    <property type="term" value="P:peptidoglycan biosynthetic process"/>
    <property type="evidence" value="ECO:0007669"/>
    <property type="project" value="UniProtKB-UniRule"/>
</dbReference>
<evidence type="ECO:0000256" key="7">
    <source>
        <dbReference type="ARBA" id="ARBA00023136"/>
    </source>
</evidence>
<protein>
    <recommendedName>
        <fullName evidence="10">UDP-N-acetylglucosamine--N-acetylmuramyl-(pentapeptide) pyrophosphoryl-undecaprenol N-acetylglucosamine transferase</fullName>
        <ecNumber evidence="10">2.4.1.227</ecNumber>
    </recommendedName>
    <alternativeName>
        <fullName evidence="10">Undecaprenyl-PP-MurNAc-pentapeptide-UDPGlcNAc GlcNAc transferase</fullName>
    </alternativeName>
</protein>
<feature type="domain" description="Glycosyl transferase family 28 C-terminal" evidence="12">
    <location>
        <begin position="183"/>
        <end position="350"/>
    </location>
</feature>
<dbReference type="PANTHER" id="PTHR21015">
    <property type="entry name" value="UDP-N-ACETYLGLUCOSAMINE--N-ACETYLMURAMYL-(PENTAPEPTIDE) PYROPHOSPHORYL-UNDECAPRENOL N-ACETYLGLUCOSAMINE TRANSFERASE 1"/>
    <property type="match status" value="1"/>
</dbReference>
<dbReference type="PATRIC" id="fig|1618345.3.peg.454"/>